<protein>
    <submittedName>
        <fullName evidence="9">Uncharacterized protein</fullName>
    </submittedName>
</protein>
<sequence length="101" mass="11739">MGRWKPGQFPAGPPENYNPDDPYADPVALVEFREYAVRQKKVQVEKAKVLRQQLTRCYKTEGVNHFENCRNLRVAYMEAIKNVGVHRGNRLEDDKPVQLPE</sequence>
<dbReference type="InterPro" id="IPR039993">
    <property type="entry name" value="NDUFB10"/>
</dbReference>
<keyword evidence="10" id="KW-1185">Reference proteome</keyword>
<evidence type="ECO:0000313" key="9">
    <source>
        <dbReference type="EMBL" id="KAK9804440.1"/>
    </source>
</evidence>
<dbReference type="Proteomes" id="UP001465755">
    <property type="component" value="Unassembled WGS sequence"/>
</dbReference>
<gene>
    <name evidence="9" type="ORF">WJX73_000753</name>
</gene>
<evidence type="ECO:0000256" key="7">
    <source>
        <dbReference type="ARBA" id="ARBA00023136"/>
    </source>
</evidence>
<evidence type="ECO:0000313" key="10">
    <source>
        <dbReference type="Proteomes" id="UP001465755"/>
    </source>
</evidence>
<evidence type="ECO:0000256" key="1">
    <source>
        <dbReference type="ARBA" id="ARBA00004443"/>
    </source>
</evidence>
<comment type="caution">
    <text evidence="9">The sequence shown here is derived from an EMBL/GenBank/DDBJ whole genome shotgun (WGS) entry which is preliminary data.</text>
</comment>
<keyword evidence="4" id="KW-0999">Mitochondrion inner membrane</keyword>
<reference evidence="9 10" key="1">
    <citation type="journal article" date="2024" name="Nat. Commun.">
        <title>Phylogenomics reveals the evolutionary origins of lichenization in chlorophyte algae.</title>
        <authorList>
            <person name="Puginier C."/>
            <person name="Libourel C."/>
            <person name="Otte J."/>
            <person name="Skaloud P."/>
            <person name="Haon M."/>
            <person name="Grisel S."/>
            <person name="Petersen M."/>
            <person name="Berrin J.G."/>
            <person name="Delaux P.M."/>
            <person name="Dal Grande F."/>
            <person name="Keller J."/>
        </authorList>
    </citation>
    <scope>NUCLEOTIDE SEQUENCE [LARGE SCALE GENOMIC DNA]</scope>
    <source>
        <strain evidence="9 10">SAG 2036</strain>
    </source>
</reference>
<evidence type="ECO:0000256" key="5">
    <source>
        <dbReference type="ARBA" id="ARBA00022982"/>
    </source>
</evidence>
<evidence type="ECO:0000256" key="6">
    <source>
        <dbReference type="ARBA" id="ARBA00023128"/>
    </source>
</evidence>
<dbReference type="PANTHER" id="PTHR13094:SF1">
    <property type="entry name" value="NADH DEHYDROGENASE [UBIQUINONE] 1 BETA SUBCOMPLEX SUBUNIT 10"/>
    <property type="match status" value="1"/>
</dbReference>
<dbReference type="EMBL" id="JALJOQ010000051">
    <property type="protein sequence ID" value="KAK9804440.1"/>
    <property type="molecule type" value="Genomic_DNA"/>
</dbReference>
<dbReference type="PANTHER" id="PTHR13094">
    <property type="entry name" value="NADH-UBIQUINONE OXIDOREDUCTASE PDSW SUBUNIT"/>
    <property type="match status" value="1"/>
</dbReference>
<keyword evidence="5" id="KW-0249">Electron transport</keyword>
<comment type="subcellular location">
    <subcellularLocation>
        <location evidence="1">Mitochondrion inner membrane</location>
        <topology evidence="1">Peripheral membrane protein</topology>
        <orientation evidence="1">Matrix side</orientation>
    </subcellularLocation>
</comment>
<evidence type="ECO:0000256" key="3">
    <source>
        <dbReference type="ARBA" id="ARBA00022660"/>
    </source>
</evidence>
<organism evidence="9 10">
    <name type="scientific">Symbiochloris irregularis</name>
    <dbReference type="NCBI Taxonomy" id="706552"/>
    <lineage>
        <taxon>Eukaryota</taxon>
        <taxon>Viridiplantae</taxon>
        <taxon>Chlorophyta</taxon>
        <taxon>core chlorophytes</taxon>
        <taxon>Trebouxiophyceae</taxon>
        <taxon>Trebouxiales</taxon>
        <taxon>Trebouxiaceae</taxon>
        <taxon>Symbiochloris</taxon>
    </lineage>
</organism>
<evidence type="ECO:0000256" key="8">
    <source>
        <dbReference type="SAM" id="MobiDB-lite"/>
    </source>
</evidence>
<keyword evidence="7" id="KW-0472">Membrane</keyword>
<evidence type="ECO:0000256" key="2">
    <source>
        <dbReference type="ARBA" id="ARBA00022448"/>
    </source>
</evidence>
<keyword evidence="2" id="KW-0813">Transport</keyword>
<feature type="region of interest" description="Disordered" evidence="8">
    <location>
        <begin position="1"/>
        <end position="22"/>
    </location>
</feature>
<dbReference type="GO" id="GO:0005743">
    <property type="term" value="C:mitochondrial inner membrane"/>
    <property type="evidence" value="ECO:0007669"/>
    <property type="project" value="UniProtKB-SubCell"/>
</dbReference>
<name>A0AAW1P846_9CHLO</name>
<keyword evidence="6" id="KW-0496">Mitochondrion</keyword>
<dbReference type="AlphaFoldDB" id="A0AAW1P846"/>
<evidence type="ECO:0000256" key="4">
    <source>
        <dbReference type="ARBA" id="ARBA00022792"/>
    </source>
</evidence>
<accession>A0AAW1P846</accession>
<proteinExistence type="predicted"/>
<keyword evidence="3" id="KW-0679">Respiratory chain</keyword>